<keyword evidence="1" id="KW-0812">Transmembrane</keyword>
<dbReference type="AlphaFoldDB" id="A0A917QXC3"/>
<evidence type="ECO:0000313" key="3">
    <source>
        <dbReference type="Proteomes" id="UP000645217"/>
    </source>
</evidence>
<feature type="transmembrane region" description="Helical" evidence="1">
    <location>
        <begin position="35"/>
        <end position="55"/>
    </location>
</feature>
<reference evidence="2" key="1">
    <citation type="journal article" date="2014" name="Int. J. Syst. Evol. Microbiol.">
        <title>Complete genome sequence of Corynebacterium casei LMG S-19264T (=DSM 44701T), isolated from a smear-ripened cheese.</title>
        <authorList>
            <consortium name="US DOE Joint Genome Institute (JGI-PGF)"/>
            <person name="Walter F."/>
            <person name="Albersmeier A."/>
            <person name="Kalinowski J."/>
            <person name="Ruckert C."/>
        </authorList>
    </citation>
    <scope>NUCLEOTIDE SEQUENCE</scope>
    <source>
        <strain evidence="2">JCM 13064</strain>
    </source>
</reference>
<proteinExistence type="predicted"/>
<keyword evidence="1" id="KW-0472">Membrane</keyword>
<protein>
    <submittedName>
        <fullName evidence="2">Uncharacterized protein</fullName>
    </submittedName>
</protein>
<feature type="transmembrane region" description="Helical" evidence="1">
    <location>
        <begin position="104"/>
        <end position="129"/>
    </location>
</feature>
<comment type="caution">
    <text evidence="2">The sequence shown here is derived from an EMBL/GenBank/DDBJ whole genome shotgun (WGS) entry which is preliminary data.</text>
</comment>
<reference evidence="2" key="2">
    <citation type="submission" date="2020-09" db="EMBL/GenBank/DDBJ databases">
        <authorList>
            <person name="Sun Q."/>
            <person name="Ohkuma M."/>
        </authorList>
    </citation>
    <scope>NUCLEOTIDE SEQUENCE</scope>
    <source>
        <strain evidence="2">JCM 13064</strain>
    </source>
</reference>
<dbReference type="EMBL" id="BMNT01000007">
    <property type="protein sequence ID" value="GGK74605.1"/>
    <property type="molecule type" value="Genomic_DNA"/>
</dbReference>
<accession>A0A917QXC3</accession>
<organism evidence="2 3">
    <name type="scientific">Sphaerisporangium melleum</name>
    <dbReference type="NCBI Taxonomy" id="321316"/>
    <lineage>
        <taxon>Bacteria</taxon>
        <taxon>Bacillati</taxon>
        <taxon>Actinomycetota</taxon>
        <taxon>Actinomycetes</taxon>
        <taxon>Streptosporangiales</taxon>
        <taxon>Streptosporangiaceae</taxon>
        <taxon>Sphaerisporangium</taxon>
    </lineage>
</organism>
<gene>
    <name evidence="2" type="ORF">GCM10007964_16840</name>
</gene>
<keyword evidence="3" id="KW-1185">Reference proteome</keyword>
<name>A0A917QXC3_9ACTN</name>
<dbReference type="Proteomes" id="UP000645217">
    <property type="component" value="Unassembled WGS sequence"/>
</dbReference>
<evidence type="ECO:0000256" key="1">
    <source>
        <dbReference type="SAM" id="Phobius"/>
    </source>
</evidence>
<evidence type="ECO:0000313" key="2">
    <source>
        <dbReference type="EMBL" id="GGK74605.1"/>
    </source>
</evidence>
<feature type="transmembrane region" description="Helical" evidence="1">
    <location>
        <begin position="62"/>
        <end position="84"/>
    </location>
</feature>
<sequence length="187" mass="19272">MTASLPFRLLRAATFAAVCLGLGMGAHVLAGGALSTPHVFGGLVLAFGAALPLTGRERTLRVILPLLAAVQVALHLIFSLAHLVPLGPPGGHAHSGLVPGIGMLIMHAWAVTLTALWLAHGEAVLWGLLRRLGVGLCRLLLAHLRPVPMPASVPAGDAEPREPRSALLRHALTRRGPPSPAPAGVLG</sequence>
<keyword evidence="1" id="KW-1133">Transmembrane helix</keyword>